<dbReference type="RefSeq" id="WP_115897820.1">
    <property type="nucleotide sequence ID" value="NZ_QUNG01000006.1"/>
</dbReference>
<evidence type="ECO:0000313" key="8">
    <source>
        <dbReference type="Proteomes" id="UP000256542"/>
    </source>
</evidence>
<comment type="catalytic activity">
    <reaction evidence="6">
        <text>7,8-dihydroneopterin 3'-triphosphate + H2O = 6-carboxy-5,6,7,8-tetrahydropterin + triphosphate + acetaldehyde + 2 H(+)</text>
        <dbReference type="Rhea" id="RHEA:27966"/>
        <dbReference type="ChEBI" id="CHEBI:15343"/>
        <dbReference type="ChEBI" id="CHEBI:15377"/>
        <dbReference type="ChEBI" id="CHEBI:15378"/>
        <dbReference type="ChEBI" id="CHEBI:18036"/>
        <dbReference type="ChEBI" id="CHEBI:58462"/>
        <dbReference type="ChEBI" id="CHEBI:61032"/>
        <dbReference type="EC" id="4.1.2.50"/>
    </reaction>
</comment>
<reference evidence="7 8" key="1">
    <citation type="submission" date="2018-08" db="EMBL/GenBank/DDBJ databases">
        <title>Genomic Encyclopedia of Type Strains, Phase III (KMG-III): the genomes of soil and plant-associated and newly described type strains.</title>
        <authorList>
            <person name="Whitman W."/>
        </authorList>
    </citation>
    <scope>NUCLEOTIDE SEQUENCE [LARGE SCALE GENOMIC DNA]</scope>
    <source>
        <strain evidence="7 8">CECT 7375</strain>
    </source>
</reference>
<accession>A0A3E0DKS4</accession>
<evidence type="ECO:0000256" key="2">
    <source>
        <dbReference type="ARBA" id="ARBA00008900"/>
    </source>
</evidence>
<sequence>MKLFVKNLTHVDLSYFDAERGLLGESWQTDIVLAGKLNDESMICDFSLVKKYIKKWLDDHIDHMLAIPTQHPNATLSPLKDDRVSFRFNHADGRRFQCDAPSQAICSLPMSEITPQAAAQWVEAQILDLLPAELEAVSVRFSSEKIDGAEYQYSHGLKKHAGNCQRIAHGHRSTIEIYEDGVRSAEREQDWAKRWEDSYLGTQEDLLGLIDEEQQHYHHFGYESAQGQFELIIDSQQVYMLDSDTTVESLSAHIANTLAMENPGKHFEVHAFEGIGKGAISEKTVSA</sequence>
<dbReference type="Gene3D" id="3.30.479.10">
    <property type="entry name" value="6-pyruvoyl tetrahydropterin synthase/QueD"/>
    <property type="match status" value="2"/>
</dbReference>
<evidence type="ECO:0000256" key="3">
    <source>
        <dbReference type="ARBA" id="ARBA00012982"/>
    </source>
</evidence>
<evidence type="ECO:0000256" key="6">
    <source>
        <dbReference type="ARBA" id="ARBA00048807"/>
    </source>
</evidence>
<dbReference type="EMBL" id="QUNG01000006">
    <property type="protein sequence ID" value="REG83344.1"/>
    <property type="molecule type" value="Genomic_DNA"/>
</dbReference>
<dbReference type="Pfam" id="PF01242">
    <property type="entry name" value="PTPS"/>
    <property type="match status" value="2"/>
</dbReference>
<dbReference type="Proteomes" id="UP000256542">
    <property type="component" value="Unassembled WGS sequence"/>
</dbReference>
<evidence type="ECO:0000256" key="4">
    <source>
        <dbReference type="ARBA" id="ARBA00018141"/>
    </source>
</evidence>
<gene>
    <name evidence="7" type="ORF">DFP81_106204</name>
</gene>
<proteinExistence type="inferred from homology"/>
<dbReference type="EC" id="4.1.2.50" evidence="3"/>
<protein>
    <recommendedName>
        <fullName evidence="4">6-carboxy-5,6,7,8-tetrahydropterin synthase</fullName>
        <ecNumber evidence="3">4.1.2.50</ecNumber>
    </recommendedName>
    <alternativeName>
        <fullName evidence="5">Queuosine biosynthesis protein QueD</fullName>
    </alternativeName>
</protein>
<organism evidence="7 8">
    <name type="scientific">Marinomonas pollencensis</name>
    <dbReference type="NCBI Taxonomy" id="491954"/>
    <lineage>
        <taxon>Bacteria</taxon>
        <taxon>Pseudomonadati</taxon>
        <taxon>Pseudomonadota</taxon>
        <taxon>Gammaproteobacteria</taxon>
        <taxon>Oceanospirillales</taxon>
        <taxon>Oceanospirillaceae</taxon>
        <taxon>Marinomonas</taxon>
    </lineage>
</organism>
<dbReference type="InterPro" id="IPR007115">
    <property type="entry name" value="6-PTP_synth/QueD"/>
</dbReference>
<dbReference type="GO" id="GO:0070497">
    <property type="term" value="F:6-carboxytetrahydropterin synthase activity"/>
    <property type="evidence" value="ECO:0007669"/>
    <property type="project" value="UniProtKB-EC"/>
</dbReference>
<dbReference type="OrthoDB" id="5820615at2"/>
<evidence type="ECO:0000256" key="1">
    <source>
        <dbReference type="ARBA" id="ARBA00005061"/>
    </source>
</evidence>
<comment type="caution">
    <text evidence="7">The sequence shown here is derived from an EMBL/GenBank/DDBJ whole genome shotgun (WGS) entry which is preliminary data.</text>
</comment>
<evidence type="ECO:0000313" key="7">
    <source>
        <dbReference type="EMBL" id="REG83344.1"/>
    </source>
</evidence>
<comment type="pathway">
    <text evidence="1">Purine metabolism; 7-cyano-7-deazaguanine biosynthesis.</text>
</comment>
<dbReference type="SUPFAM" id="SSF55620">
    <property type="entry name" value="Tetrahydrobiopterin biosynthesis enzymes-like"/>
    <property type="match status" value="2"/>
</dbReference>
<name>A0A3E0DKS4_9GAMM</name>
<dbReference type="UniPathway" id="UPA00391"/>
<dbReference type="AlphaFoldDB" id="A0A3E0DKS4"/>
<comment type="similarity">
    <text evidence="2">Belongs to the PTPS family. QueD subfamily.</text>
</comment>
<evidence type="ECO:0000256" key="5">
    <source>
        <dbReference type="ARBA" id="ARBA00031449"/>
    </source>
</evidence>
<keyword evidence="8" id="KW-1185">Reference proteome</keyword>
<dbReference type="InterPro" id="IPR038418">
    <property type="entry name" value="6-PTP_synth/QueD_sf"/>
</dbReference>